<dbReference type="Proteomes" id="UP000238762">
    <property type="component" value="Unassembled WGS sequence"/>
</dbReference>
<dbReference type="RefSeq" id="WP_106288982.1">
    <property type="nucleotide sequence ID" value="NZ_CAWNTC010000053.1"/>
</dbReference>
<dbReference type="InterPro" id="IPR054572">
    <property type="entry name" value="TBP-TOTE"/>
</dbReference>
<dbReference type="SUPFAM" id="SSF52540">
    <property type="entry name" value="P-loop containing nucleoside triphosphate hydrolases"/>
    <property type="match status" value="1"/>
</dbReference>
<evidence type="ECO:0000259" key="1">
    <source>
        <dbReference type="Pfam" id="PF08378"/>
    </source>
</evidence>
<protein>
    <recommendedName>
        <fullName evidence="6">NERD domain-containing protein</fullName>
    </recommendedName>
</protein>
<reference evidence="4 5" key="2">
    <citation type="submission" date="2018-03" db="EMBL/GenBank/DDBJ databases">
        <title>The ancient ancestry and fast evolution of plastids.</title>
        <authorList>
            <person name="Moore K.R."/>
            <person name="Magnabosco C."/>
            <person name="Momper L."/>
            <person name="Gold D.A."/>
            <person name="Bosak T."/>
            <person name="Fournier G.P."/>
        </authorList>
    </citation>
    <scope>NUCLEOTIDE SEQUENCE [LARGE SCALE GENOMIC DNA]</scope>
    <source>
        <strain evidence="4 5">CCAP 1448/3</strain>
    </source>
</reference>
<evidence type="ECO:0000259" key="2">
    <source>
        <dbReference type="Pfam" id="PF13538"/>
    </source>
</evidence>
<feature type="domain" description="TATA-binding-like protein" evidence="3">
    <location>
        <begin position="816"/>
        <end position="879"/>
    </location>
</feature>
<dbReference type="EMBL" id="PVWJ01000055">
    <property type="protein sequence ID" value="PSB02595.1"/>
    <property type="molecule type" value="Genomic_DNA"/>
</dbReference>
<name>A0A2T1C2T9_9CYAN</name>
<sequence length="892" mass="102773">MAIQAYRTQPYTTMHENRIFDALLGRLEEVWGNSEDIVLLLGNFHCQGSEIDAAILKKDSITVIDFKDYGGIIKFSENGKWFADKVEIRGGNKQNPYIQIRDNKFALLEVLKRISFLSGTQPNLGHISGLVLFHKSITFDDSQLPPNIERWFHIVDFDHVIERLSQITSRGISLSNQDLDYITKTLSIPEYKPVGTDVKAVSFSTKVVDTDERELPSSFQFAISQIENFLESSERILIISGMIGTGLEQLIDVIASKALEKSRYYSVLAPNRRLASHYLVEADSVYTHIYSRNPKLDNEKFIYALTDNKDTRNQLYIIGDAHLISDSKFETDDSRYGSGQILTDLLSFINLKESERQIIFLGDPFQITRGKADELALCNERLHSVTGFQVNEVVLEYIFPEKENDLFILNCLKLAERINEKIFNQMDIATDGIKLIESPSEQTSKHQLIQELFLKDSISTKFIAFSNSEVNQFNNWLRQNVFKRGNSISSGDIVHIHNSFSLENKDDFERPIYISNDSFAEVIEVNENVEPLVQRLKGRENPITVPFLRLKVKLLQTPKEIEFFCLKNYLYADKPELDKDTLIALFVSTKTKFDRYWKNSNLGNVEESNYSFELSNFLRNDPYFNAARLKFGYALTLHRAQGQQFKTVFANMDIEQGKTSESYFRWVYTLLSIPQEQIILSNIPKITPFYKVIWDSTQGKLDSVRPINLIAFDPNIEVDSGSISQFSISDKPLKNLYLYIVDSIKSEGINVCSNKHHNYQEVYDFEDRVNQASCSIRLHYNGKYQITRIESIRSEPVEFASNVRELITSSVRLETDFQKQVYNFLKEKLATNKILIQSIEHNNFQEIYYLKLEDENLKLRIHYDGDGFITKVAPLGYTSIKIVEAVHLALEL</sequence>
<dbReference type="InterPro" id="IPR027785">
    <property type="entry name" value="UvrD-like_helicase_C"/>
</dbReference>
<evidence type="ECO:0000259" key="3">
    <source>
        <dbReference type="Pfam" id="PF22721"/>
    </source>
</evidence>
<proteinExistence type="predicted"/>
<accession>A0A2T1C2T9</accession>
<evidence type="ECO:0000313" key="4">
    <source>
        <dbReference type="EMBL" id="PSB02595.1"/>
    </source>
</evidence>
<dbReference type="AlphaFoldDB" id="A0A2T1C2T9"/>
<dbReference type="OrthoDB" id="9763659at2"/>
<dbReference type="Pfam" id="PF22721">
    <property type="entry name" value="TBP-TOTE"/>
    <property type="match status" value="2"/>
</dbReference>
<gene>
    <name evidence="4" type="ORF">C7B64_12465</name>
</gene>
<dbReference type="InterPro" id="IPR011528">
    <property type="entry name" value="NERD"/>
</dbReference>
<evidence type="ECO:0000313" key="5">
    <source>
        <dbReference type="Proteomes" id="UP000238762"/>
    </source>
</evidence>
<dbReference type="Pfam" id="PF08378">
    <property type="entry name" value="NERD"/>
    <property type="match status" value="1"/>
</dbReference>
<comment type="caution">
    <text evidence="4">The sequence shown here is derived from an EMBL/GenBank/DDBJ whole genome shotgun (WGS) entry which is preliminary data.</text>
</comment>
<dbReference type="Pfam" id="PF13538">
    <property type="entry name" value="UvrD_C_2"/>
    <property type="match status" value="1"/>
</dbReference>
<feature type="domain" description="TATA-binding-like protein" evidence="3">
    <location>
        <begin position="731"/>
        <end position="806"/>
    </location>
</feature>
<feature type="domain" description="UvrD-like helicase C-terminal" evidence="2">
    <location>
        <begin position="632"/>
        <end position="672"/>
    </location>
</feature>
<reference evidence="4 5" key="1">
    <citation type="submission" date="2018-02" db="EMBL/GenBank/DDBJ databases">
        <authorList>
            <person name="Cohen D.B."/>
            <person name="Kent A.D."/>
        </authorList>
    </citation>
    <scope>NUCLEOTIDE SEQUENCE [LARGE SCALE GENOMIC DNA]</scope>
    <source>
        <strain evidence="4 5">CCAP 1448/3</strain>
    </source>
</reference>
<organism evidence="4 5">
    <name type="scientific">Merismopedia glauca CCAP 1448/3</name>
    <dbReference type="NCBI Taxonomy" id="1296344"/>
    <lineage>
        <taxon>Bacteria</taxon>
        <taxon>Bacillati</taxon>
        <taxon>Cyanobacteriota</taxon>
        <taxon>Cyanophyceae</taxon>
        <taxon>Synechococcales</taxon>
        <taxon>Merismopediaceae</taxon>
        <taxon>Merismopedia</taxon>
    </lineage>
</organism>
<feature type="domain" description="NERD" evidence="1">
    <location>
        <begin position="38"/>
        <end position="133"/>
    </location>
</feature>
<evidence type="ECO:0008006" key="6">
    <source>
        <dbReference type="Google" id="ProtNLM"/>
    </source>
</evidence>
<dbReference type="InterPro" id="IPR027417">
    <property type="entry name" value="P-loop_NTPase"/>
</dbReference>
<keyword evidence="5" id="KW-1185">Reference proteome</keyword>
<dbReference type="Gene3D" id="3.40.50.300">
    <property type="entry name" value="P-loop containing nucleotide triphosphate hydrolases"/>
    <property type="match status" value="1"/>
</dbReference>